<dbReference type="GO" id="GO:0051301">
    <property type="term" value="P:cell division"/>
    <property type="evidence" value="ECO:0007669"/>
    <property type="project" value="UniProtKB-KW"/>
</dbReference>
<dbReference type="GO" id="GO:0047480">
    <property type="term" value="F:UDP-N-acetylmuramoyl-tripeptide-D-alanyl-D-alanine ligase activity"/>
    <property type="evidence" value="ECO:0007669"/>
    <property type="project" value="UniProtKB-UniRule"/>
</dbReference>
<comment type="pathway">
    <text evidence="10 11">Cell wall biogenesis; peptidoglycan biosynthesis.</text>
</comment>
<evidence type="ECO:0000256" key="10">
    <source>
        <dbReference type="HAMAP-Rule" id="MF_02019"/>
    </source>
</evidence>
<evidence type="ECO:0000256" key="11">
    <source>
        <dbReference type="RuleBase" id="RU004136"/>
    </source>
</evidence>
<dbReference type="STRING" id="690567.1540"/>
<dbReference type="SUPFAM" id="SSF53244">
    <property type="entry name" value="MurD-like peptide ligases, peptide-binding domain"/>
    <property type="match status" value="1"/>
</dbReference>
<evidence type="ECO:0000256" key="4">
    <source>
        <dbReference type="ARBA" id="ARBA00022741"/>
    </source>
</evidence>
<feature type="domain" description="Mur ligase central" evidence="14">
    <location>
        <begin position="111"/>
        <end position="297"/>
    </location>
</feature>
<accession>A0A0E4C8P1</accession>
<feature type="domain" description="Mur ligase N-terminal catalytic" evidence="12">
    <location>
        <begin position="25"/>
        <end position="100"/>
    </location>
</feature>
<protein>
    <recommendedName>
        <fullName evidence="10 11">UDP-N-acetylmuramoyl-tripeptide--D-alanyl-D-alanine ligase</fullName>
        <ecNumber evidence="10 11">6.3.2.10</ecNumber>
    </recommendedName>
    <alternativeName>
        <fullName evidence="10">D-alanyl-D-alanine-adding enzyme</fullName>
    </alternativeName>
</protein>
<dbReference type="GO" id="GO:0005524">
    <property type="term" value="F:ATP binding"/>
    <property type="evidence" value="ECO:0007669"/>
    <property type="project" value="UniProtKB-UniRule"/>
</dbReference>
<dbReference type="SUPFAM" id="SSF53623">
    <property type="entry name" value="MurD-like peptide ligases, catalytic domain"/>
    <property type="match status" value="1"/>
</dbReference>
<dbReference type="InterPro" id="IPR036565">
    <property type="entry name" value="Mur-like_cat_sf"/>
</dbReference>
<dbReference type="GO" id="GO:0071555">
    <property type="term" value="P:cell wall organization"/>
    <property type="evidence" value="ECO:0007669"/>
    <property type="project" value="UniProtKB-KW"/>
</dbReference>
<keyword evidence="5 10" id="KW-0067">ATP-binding</keyword>
<dbReference type="UniPathway" id="UPA00219"/>
<comment type="subcellular location">
    <subcellularLocation>
        <location evidence="10 11">Cytoplasm</location>
    </subcellularLocation>
</comment>
<dbReference type="OrthoDB" id="9801978at2"/>
<feature type="binding site" evidence="10">
    <location>
        <begin position="113"/>
        <end position="119"/>
    </location>
    <ligand>
        <name>ATP</name>
        <dbReference type="ChEBI" id="CHEBI:30616"/>
    </ligand>
</feature>
<evidence type="ECO:0000256" key="8">
    <source>
        <dbReference type="ARBA" id="ARBA00023306"/>
    </source>
</evidence>
<dbReference type="NCBIfam" id="TIGR01143">
    <property type="entry name" value="murF"/>
    <property type="match status" value="1"/>
</dbReference>
<gene>
    <name evidence="10" type="primary">murF</name>
    <name evidence="15" type="ORF">1540</name>
</gene>
<evidence type="ECO:0000256" key="7">
    <source>
        <dbReference type="ARBA" id="ARBA00022984"/>
    </source>
</evidence>
<evidence type="ECO:0000259" key="14">
    <source>
        <dbReference type="Pfam" id="PF08245"/>
    </source>
</evidence>
<dbReference type="InterPro" id="IPR005863">
    <property type="entry name" value="UDP-N-AcMur_synth"/>
</dbReference>
<evidence type="ECO:0000256" key="3">
    <source>
        <dbReference type="ARBA" id="ARBA00022618"/>
    </source>
</evidence>
<keyword evidence="7 10" id="KW-0573">Peptidoglycan synthesis</keyword>
<evidence type="ECO:0000256" key="2">
    <source>
        <dbReference type="ARBA" id="ARBA00022598"/>
    </source>
</evidence>
<dbReference type="Pfam" id="PF01225">
    <property type="entry name" value="Mur_ligase"/>
    <property type="match status" value="1"/>
</dbReference>
<dbReference type="Pfam" id="PF02875">
    <property type="entry name" value="Mur_ligase_C"/>
    <property type="match status" value="1"/>
</dbReference>
<dbReference type="SUPFAM" id="SSF63418">
    <property type="entry name" value="MurE/MurF N-terminal domain"/>
    <property type="match status" value="1"/>
</dbReference>
<dbReference type="AlphaFoldDB" id="A0A0E4C8P1"/>
<comment type="function">
    <text evidence="10 11">Involved in cell wall formation. Catalyzes the final step in the synthesis of UDP-N-acetylmuramoyl-pentapeptide, the precursor of murein.</text>
</comment>
<evidence type="ECO:0000256" key="1">
    <source>
        <dbReference type="ARBA" id="ARBA00022490"/>
    </source>
</evidence>
<keyword evidence="9 10" id="KW-0961">Cell wall biogenesis/degradation</keyword>
<reference evidence="15 16" key="1">
    <citation type="submission" date="2015-03" db="EMBL/GenBank/DDBJ databases">
        <authorList>
            <person name="Murphy D."/>
        </authorList>
    </citation>
    <scope>NUCLEOTIDE SEQUENCE [LARGE SCALE GENOMIC DNA]</scope>
    <source>
        <strain evidence="15 16">OL-4</strain>
    </source>
</reference>
<dbReference type="InterPro" id="IPR035911">
    <property type="entry name" value="MurE/MurF_N"/>
</dbReference>
<dbReference type="InterPro" id="IPR013221">
    <property type="entry name" value="Mur_ligase_cen"/>
</dbReference>
<proteinExistence type="inferred from homology"/>
<evidence type="ECO:0000256" key="6">
    <source>
        <dbReference type="ARBA" id="ARBA00022960"/>
    </source>
</evidence>
<sequence length="464" mass="50550">MKLGLDFIIAGTGGQLLSGSEEVVITGVSTDSRTIMPGELFVALTGERFDGHDFIPDLVNKGVTAVLIDRPDCISSVAPDTAVILVKDTLEALQKLAAVYRQTFALPVVAVTGSVGKTTTKDMLAACMAQSFNVLKTWGNYNNEIGLPLTLLKLNEKHQAAVIEIGMRNTGEIRHLSSLLQPAYAIITNVEAVHLETMGTLLNIARAKCEVLEFISEDGFALLNGDNQLLLTTASDFPCRIYTFGYQPHNDIQILSVENDGSQIKVDLKLFACRESFRLPLPVNQLAGNLAAAAGMAFLMGIDRKEIKAALAGFKTGDKRMNLIPLSSGGVAVDDTYNANPQSMMAALDACREMKQERRFVAVLGDMLELGDLEKEGHMQVGGHAAQMNLDLLITIGDRARYYREGAIKQGMLAGKIHHFNHQKEALKWLTENIGPADLVLFKASRGQQFDILLADWMRELSTS</sequence>
<keyword evidence="6 10" id="KW-0133">Cell shape</keyword>
<dbReference type="Pfam" id="PF08245">
    <property type="entry name" value="Mur_ligase_M"/>
    <property type="match status" value="1"/>
</dbReference>
<feature type="domain" description="Mur ligase C-terminal" evidence="13">
    <location>
        <begin position="320"/>
        <end position="446"/>
    </location>
</feature>
<evidence type="ECO:0000259" key="12">
    <source>
        <dbReference type="Pfam" id="PF01225"/>
    </source>
</evidence>
<evidence type="ECO:0000256" key="9">
    <source>
        <dbReference type="ARBA" id="ARBA00023316"/>
    </source>
</evidence>
<evidence type="ECO:0000313" key="15">
    <source>
        <dbReference type="EMBL" id="CFX62681.1"/>
    </source>
</evidence>
<dbReference type="InterPro" id="IPR051046">
    <property type="entry name" value="MurCDEF_CellWall_CoF430Synth"/>
</dbReference>
<dbReference type="InterPro" id="IPR004101">
    <property type="entry name" value="Mur_ligase_C"/>
</dbReference>
<keyword evidence="8 10" id="KW-0131">Cell cycle</keyword>
<dbReference type="Proteomes" id="UP000045545">
    <property type="component" value="Unassembled WGS sequence"/>
</dbReference>
<dbReference type="GO" id="GO:0008360">
    <property type="term" value="P:regulation of cell shape"/>
    <property type="evidence" value="ECO:0007669"/>
    <property type="project" value="UniProtKB-KW"/>
</dbReference>
<dbReference type="GO" id="GO:0008766">
    <property type="term" value="F:UDP-N-acetylmuramoylalanyl-D-glutamyl-2,6-diaminopimelate-D-alanyl-D-alanine ligase activity"/>
    <property type="evidence" value="ECO:0007669"/>
    <property type="project" value="RHEA"/>
</dbReference>
<evidence type="ECO:0000256" key="5">
    <source>
        <dbReference type="ARBA" id="ARBA00022840"/>
    </source>
</evidence>
<comment type="catalytic activity">
    <reaction evidence="10 11">
        <text>D-alanyl-D-alanine + UDP-N-acetyl-alpha-D-muramoyl-L-alanyl-gamma-D-glutamyl-meso-2,6-diaminopimelate + ATP = UDP-N-acetyl-alpha-D-muramoyl-L-alanyl-gamma-D-glutamyl-meso-2,6-diaminopimeloyl-D-alanyl-D-alanine + ADP + phosphate + H(+)</text>
        <dbReference type="Rhea" id="RHEA:28374"/>
        <dbReference type="ChEBI" id="CHEBI:15378"/>
        <dbReference type="ChEBI" id="CHEBI:30616"/>
        <dbReference type="ChEBI" id="CHEBI:43474"/>
        <dbReference type="ChEBI" id="CHEBI:57822"/>
        <dbReference type="ChEBI" id="CHEBI:61386"/>
        <dbReference type="ChEBI" id="CHEBI:83905"/>
        <dbReference type="ChEBI" id="CHEBI:456216"/>
        <dbReference type="EC" id="6.3.2.10"/>
    </reaction>
</comment>
<dbReference type="GO" id="GO:0005737">
    <property type="term" value="C:cytoplasm"/>
    <property type="evidence" value="ECO:0007669"/>
    <property type="project" value="UniProtKB-SubCell"/>
</dbReference>
<name>A0A0E4C8P1_9FIRM</name>
<evidence type="ECO:0000259" key="13">
    <source>
        <dbReference type="Pfam" id="PF02875"/>
    </source>
</evidence>
<comment type="similarity">
    <text evidence="10">Belongs to the MurCDEF family. MurF subfamily.</text>
</comment>
<keyword evidence="3 10" id="KW-0132">Cell division</keyword>
<evidence type="ECO:0000313" key="16">
    <source>
        <dbReference type="Proteomes" id="UP000045545"/>
    </source>
</evidence>
<dbReference type="Gene3D" id="3.90.190.20">
    <property type="entry name" value="Mur ligase, C-terminal domain"/>
    <property type="match status" value="1"/>
</dbReference>
<dbReference type="PANTHER" id="PTHR43024:SF1">
    <property type="entry name" value="UDP-N-ACETYLMURAMOYL-TRIPEPTIDE--D-ALANYL-D-ALANINE LIGASE"/>
    <property type="match status" value="1"/>
</dbReference>
<dbReference type="EC" id="6.3.2.10" evidence="10 11"/>
<dbReference type="PANTHER" id="PTHR43024">
    <property type="entry name" value="UDP-N-ACETYLMURAMOYL-TRIPEPTIDE--D-ALANYL-D-ALANINE LIGASE"/>
    <property type="match status" value="1"/>
</dbReference>
<dbReference type="HAMAP" id="MF_02019">
    <property type="entry name" value="MurF"/>
    <property type="match status" value="1"/>
</dbReference>
<dbReference type="EMBL" id="CGIH01000027">
    <property type="protein sequence ID" value="CFX62681.1"/>
    <property type="molecule type" value="Genomic_DNA"/>
</dbReference>
<keyword evidence="1 10" id="KW-0963">Cytoplasm</keyword>
<organism evidence="15 16">
    <name type="scientific">Syntrophomonas zehnderi OL-4</name>
    <dbReference type="NCBI Taxonomy" id="690567"/>
    <lineage>
        <taxon>Bacteria</taxon>
        <taxon>Bacillati</taxon>
        <taxon>Bacillota</taxon>
        <taxon>Clostridia</taxon>
        <taxon>Eubacteriales</taxon>
        <taxon>Syntrophomonadaceae</taxon>
        <taxon>Syntrophomonas</taxon>
    </lineage>
</organism>
<dbReference type="InterPro" id="IPR000713">
    <property type="entry name" value="Mur_ligase_N"/>
</dbReference>
<keyword evidence="4 10" id="KW-0547">Nucleotide-binding</keyword>
<dbReference type="InterPro" id="IPR036615">
    <property type="entry name" value="Mur_ligase_C_dom_sf"/>
</dbReference>
<keyword evidence="16" id="KW-1185">Reference proteome</keyword>
<dbReference type="Gene3D" id="3.40.1390.10">
    <property type="entry name" value="MurE/MurF, N-terminal domain"/>
    <property type="match status" value="1"/>
</dbReference>
<keyword evidence="2 10" id="KW-0436">Ligase</keyword>
<dbReference type="Gene3D" id="3.40.1190.10">
    <property type="entry name" value="Mur-like, catalytic domain"/>
    <property type="match status" value="1"/>
</dbReference>
<dbReference type="RefSeq" id="WP_046497322.1">
    <property type="nucleotide sequence ID" value="NZ_CGIH01000027.1"/>
</dbReference>
<dbReference type="GO" id="GO:0009252">
    <property type="term" value="P:peptidoglycan biosynthetic process"/>
    <property type="evidence" value="ECO:0007669"/>
    <property type="project" value="UniProtKB-UniRule"/>
</dbReference>